<evidence type="ECO:0000256" key="2">
    <source>
        <dbReference type="ARBA" id="ARBA00023125"/>
    </source>
</evidence>
<dbReference type="Pfam" id="PF00392">
    <property type="entry name" value="GntR"/>
    <property type="match status" value="1"/>
</dbReference>
<dbReference type="PANTHER" id="PTHR43537:SF24">
    <property type="entry name" value="GLUCONATE OPERON TRANSCRIPTIONAL REPRESSOR"/>
    <property type="match status" value="1"/>
</dbReference>
<dbReference type="InterPro" id="IPR011711">
    <property type="entry name" value="GntR_C"/>
</dbReference>
<dbReference type="SMART" id="SM00895">
    <property type="entry name" value="FCD"/>
    <property type="match status" value="1"/>
</dbReference>
<dbReference type="InterPro" id="IPR000485">
    <property type="entry name" value="AsnC-type_HTH_dom"/>
</dbReference>
<reference evidence="5" key="1">
    <citation type="journal article" date="2021" name="PeerJ">
        <title>Extensive microbial diversity within the chicken gut microbiome revealed by metagenomics and culture.</title>
        <authorList>
            <person name="Gilroy R."/>
            <person name="Ravi A."/>
            <person name="Getino M."/>
            <person name="Pursley I."/>
            <person name="Horton D.L."/>
            <person name="Alikhan N.F."/>
            <person name="Baker D."/>
            <person name="Gharbi K."/>
            <person name="Hall N."/>
            <person name="Watson M."/>
            <person name="Adriaenssens E.M."/>
            <person name="Foster-Nyarko E."/>
            <person name="Jarju S."/>
            <person name="Secka A."/>
            <person name="Antonio M."/>
            <person name="Oren A."/>
            <person name="Chaudhuri R.R."/>
            <person name="La Ragione R."/>
            <person name="Hildebrand F."/>
            <person name="Pallen M.J."/>
        </authorList>
    </citation>
    <scope>NUCLEOTIDE SEQUENCE</scope>
    <source>
        <strain evidence="5">ChiBcec18-1249</strain>
    </source>
</reference>
<dbReference type="Proteomes" id="UP000823824">
    <property type="component" value="Unassembled WGS sequence"/>
</dbReference>
<dbReference type="InterPro" id="IPR036388">
    <property type="entry name" value="WH-like_DNA-bd_sf"/>
</dbReference>
<protein>
    <submittedName>
        <fullName evidence="5">GntR family transcriptional regulator</fullName>
    </submittedName>
</protein>
<proteinExistence type="predicted"/>
<dbReference type="EMBL" id="DWZJ01000010">
    <property type="protein sequence ID" value="HJB12352.1"/>
    <property type="molecule type" value="Genomic_DNA"/>
</dbReference>
<keyword evidence="2" id="KW-0238">DNA-binding</keyword>
<evidence type="ECO:0000256" key="3">
    <source>
        <dbReference type="ARBA" id="ARBA00023163"/>
    </source>
</evidence>
<dbReference type="Gene3D" id="1.10.10.10">
    <property type="entry name" value="Winged helix-like DNA-binding domain superfamily/Winged helix DNA-binding domain"/>
    <property type="match status" value="1"/>
</dbReference>
<evidence type="ECO:0000313" key="6">
    <source>
        <dbReference type="Proteomes" id="UP000823824"/>
    </source>
</evidence>
<dbReference type="SUPFAM" id="SSF46785">
    <property type="entry name" value="Winged helix' DNA-binding domain"/>
    <property type="match status" value="1"/>
</dbReference>
<evidence type="ECO:0000259" key="4">
    <source>
        <dbReference type="PROSITE" id="PS50949"/>
    </source>
</evidence>
<dbReference type="InterPro" id="IPR008920">
    <property type="entry name" value="TF_FadR/GntR_C"/>
</dbReference>
<dbReference type="InterPro" id="IPR000524">
    <property type="entry name" value="Tscrpt_reg_HTH_GntR"/>
</dbReference>
<comment type="caution">
    <text evidence="5">The sequence shown here is derived from an EMBL/GenBank/DDBJ whole genome shotgun (WGS) entry which is preliminary data.</text>
</comment>
<name>A0A9D2RRS9_9FIRM</name>
<dbReference type="InterPro" id="IPR036390">
    <property type="entry name" value="WH_DNA-bd_sf"/>
</dbReference>
<dbReference type="PANTHER" id="PTHR43537">
    <property type="entry name" value="TRANSCRIPTIONAL REGULATOR, GNTR FAMILY"/>
    <property type="match status" value="1"/>
</dbReference>
<dbReference type="SUPFAM" id="SSF48008">
    <property type="entry name" value="GntR ligand-binding domain-like"/>
    <property type="match status" value="1"/>
</dbReference>
<dbReference type="PROSITE" id="PS50949">
    <property type="entry name" value="HTH_GNTR"/>
    <property type="match status" value="1"/>
</dbReference>
<dbReference type="GO" id="GO:0003700">
    <property type="term" value="F:DNA-binding transcription factor activity"/>
    <property type="evidence" value="ECO:0007669"/>
    <property type="project" value="InterPro"/>
</dbReference>
<accession>A0A9D2RRS9</accession>
<dbReference type="GO" id="GO:0043565">
    <property type="term" value="F:sequence-specific DNA binding"/>
    <property type="evidence" value="ECO:0007669"/>
    <property type="project" value="InterPro"/>
</dbReference>
<dbReference type="AlphaFoldDB" id="A0A9D2RRS9"/>
<reference evidence="5" key="2">
    <citation type="submission" date="2021-04" db="EMBL/GenBank/DDBJ databases">
        <authorList>
            <person name="Gilroy R."/>
        </authorList>
    </citation>
    <scope>NUCLEOTIDE SEQUENCE</scope>
    <source>
        <strain evidence="5">ChiBcec18-1249</strain>
    </source>
</reference>
<gene>
    <name evidence="5" type="ORF">H9787_01410</name>
</gene>
<dbReference type="Pfam" id="PF07729">
    <property type="entry name" value="FCD"/>
    <property type="match status" value="1"/>
</dbReference>
<evidence type="ECO:0000313" key="5">
    <source>
        <dbReference type="EMBL" id="HJB12352.1"/>
    </source>
</evidence>
<dbReference type="Gene3D" id="1.20.120.530">
    <property type="entry name" value="GntR ligand-binding domain-like"/>
    <property type="match status" value="1"/>
</dbReference>
<evidence type="ECO:0000256" key="1">
    <source>
        <dbReference type="ARBA" id="ARBA00023015"/>
    </source>
</evidence>
<keyword evidence="1" id="KW-0805">Transcription regulation</keyword>
<keyword evidence="3" id="KW-0804">Transcription</keyword>
<sequence>MSQDSRRLEGRQFSPQSIAAAQEKNPFARISDIVYELLEKAIFSSAIPPGSKLNISKLAEQLGVSTSPVTRAVERLEENGLVTAVRSSDSKYRSYFVFDLSGESLEDLFVARRAIEGEAAFLCAQKRALIDLPRLQQLADQFQTAWQDFAKDLDSAPTVSERAKIDLEFHHQLVLTTENKYLIDMFETLQGTLHYLSIRSCEFVATERKKDNLIVMGSQHVAICSAIGLGLPELARSAMERHIDFCCNRCLINRTFHAAGSR</sequence>
<dbReference type="SMART" id="SM00345">
    <property type="entry name" value="HTH_GNTR"/>
    <property type="match status" value="1"/>
</dbReference>
<dbReference type="PRINTS" id="PR00033">
    <property type="entry name" value="HTHASNC"/>
</dbReference>
<organism evidence="5 6">
    <name type="scientific">Candidatus Oscillibacter excrementigallinarum</name>
    <dbReference type="NCBI Taxonomy" id="2838716"/>
    <lineage>
        <taxon>Bacteria</taxon>
        <taxon>Bacillati</taxon>
        <taxon>Bacillota</taxon>
        <taxon>Clostridia</taxon>
        <taxon>Eubacteriales</taxon>
        <taxon>Oscillospiraceae</taxon>
        <taxon>Oscillibacter</taxon>
    </lineage>
</organism>
<feature type="domain" description="HTH gntR-type" evidence="4">
    <location>
        <begin position="28"/>
        <end position="100"/>
    </location>
</feature>